<dbReference type="GO" id="GO:0003677">
    <property type="term" value="F:DNA binding"/>
    <property type="evidence" value="ECO:0007669"/>
    <property type="project" value="InterPro"/>
</dbReference>
<organism evidence="12 13">
    <name type="scientific">Olea europaea subsp. europaea</name>
    <dbReference type="NCBI Taxonomy" id="158383"/>
    <lineage>
        <taxon>Eukaryota</taxon>
        <taxon>Viridiplantae</taxon>
        <taxon>Streptophyta</taxon>
        <taxon>Embryophyta</taxon>
        <taxon>Tracheophyta</taxon>
        <taxon>Spermatophyta</taxon>
        <taxon>Magnoliopsida</taxon>
        <taxon>eudicotyledons</taxon>
        <taxon>Gunneridae</taxon>
        <taxon>Pentapetalae</taxon>
        <taxon>asterids</taxon>
        <taxon>lamiids</taxon>
        <taxon>Lamiales</taxon>
        <taxon>Oleaceae</taxon>
        <taxon>Oleeae</taxon>
        <taxon>Olea</taxon>
    </lineage>
</organism>
<dbReference type="Gramene" id="OE9A100986T1">
    <property type="protein sequence ID" value="OE9A100986C1"/>
    <property type="gene ID" value="OE9A100986"/>
</dbReference>
<keyword evidence="6" id="KW-0804">Transcription</keyword>
<dbReference type="GO" id="GO:0003899">
    <property type="term" value="F:DNA-directed RNA polymerase activity"/>
    <property type="evidence" value="ECO:0007669"/>
    <property type="project" value="UniProtKB-EC"/>
</dbReference>
<feature type="domain" description="RNA polymerase beta subunit protrusion" evidence="9">
    <location>
        <begin position="51"/>
        <end position="178"/>
    </location>
</feature>
<dbReference type="GO" id="GO:0032549">
    <property type="term" value="F:ribonucleoside binding"/>
    <property type="evidence" value="ECO:0007669"/>
    <property type="project" value="InterPro"/>
</dbReference>
<evidence type="ECO:0000256" key="1">
    <source>
        <dbReference type="ARBA" id="ARBA00006835"/>
    </source>
</evidence>
<gene>
    <name evidence="12" type="ORF">OLEA9_A100986</name>
</gene>
<dbReference type="Gene3D" id="3.90.1100.10">
    <property type="match status" value="1"/>
</dbReference>
<dbReference type="GO" id="GO:0006351">
    <property type="term" value="P:DNA-templated transcription"/>
    <property type="evidence" value="ECO:0007669"/>
    <property type="project" value="InterPro"/>
</dbReference>
<keyword evidence="3 12" id="KW-0240">DNA-directed RNA polymerase</keyword>
<dbReference type="Proteomes" id="UP000594638">
    <property type="component" value="Unassembled WGS sequence"/>
</dbReference>
<dbReference type="Pfam" id="PF04566">
    <property type="entry name" value="RNA_pol_Rpb2_4"/>
    <property type="match status" value="1"/>
</dbReference>
<keyword evidence="13" id="KW-1185">Reference proteome</keyword>
<dbReference type="GO" id="GO:0000428">
    <property type="term" value="C:DNA-directed RNA polymerase complex"/>
    <property type="evidence" value="ECO:0007669"/>
    <property type="project" value="UniProtKB-KW"/>
</dbReference>
<evidence type="ECO:0000256" key="2">
    <source>
        <dbReference type="ARBA" id="ARBA00012418"/>
    </source>
</evidence>
<evidence type="ECO:0000313" key="12">
    <source>
        <dbReference type="EMBL" id="CAA2999086.1"/>
    </source>
</evidence>
<dbReference type="InterPro" id="IPR015712">
    <property type="entry name" value="DNA-dir_RNA_pol_su2"/>
</dbReference>
<reference evidence="12 13" key="1">
    <citation type="submission" date="2019-12" db="EMBL/GenBank/DDBJ databases">
        <authorList>
            <person name="Alioto T."/>
            <person name="Alioto T."/>
            <person name="Gomez Garrido J."/>
        </authorList>
    </citation>
    <scope>NUCLEOTIDE SEQUENCE [LARGE SCALE GENOMIC DNA]</scope>
</reference>
<dbReference type="Pfam" id="PF04565">
    <property type="entry name" value="RNA_pol_Rpb2_3"/>
    <property type="match status" value="1"/>
</dbReference>
<evidence type="ECO:0000256" key="6">
    <source>
        <dbReference type="ARBA" id="ARBA00023163"/>
    </source>
</evidence>
<dbReference type="EC" id="2.7.7.6" evidence="2"/>
<evidence type="ECO:0000256" key="3">
    <source>
        <dbReference type="ARBA" id="ARBA00022478"/>
    </source>
</evidence>
<keyword evidence="4" id="KW-0808">Transferase</keyword>
<feature type="signal peptide" evidence="8">
    <location>
        <begin position="1"/>
        <end position="20"/>
    </location>
</feature>
<dbReference type="InterPro" id="IPR007644">
    <property type="entry name" value="RNA_pol_bsu_protrusion"/>
</dbReference>
<keyword evidence="5" id="KW-0548">Nucleotidyltransferase</keyword>
<evidence type="ECO:0000256" key="4">
    <source>
        <dbReference type="ARBA" id="ARBA00022679"/>
    </source>
</evidence>
<evidence type="ECO:0000313" key="13">
    <source>
        <dbReference type="Proteomes" id="UP000594638"/>
    </source>
</evidence>
<dbReference type="EMBL" id="CACTIH010005616">
    <property type="protein sequence ID" value="CAA2999086.1"/>
    <property type="molecule type" value="Genomic_DNA"/>
</dbReference>
<feature type="chain" id="PRO_5035717386" description="DNA-directed RNA polymerase" evidence="8">
    <location>
        <begin position="21"/>
        <end position="384"/>
    </location>
</feature>
<protein>
    <recommendedName>
        <fullName evidence="2">DNA-directed RNA polymerase</fullName>
        <ecNumber evidence="2">2.7.7.6</ecNumber>
    </recommendedName>
</protein>
<sequence>MYLAPTALIILFCCIEDVHYLNSNTSFVVYSKNVARIEKFKTGFEQFVENKVLNNYHSDIIFGRLPVMVKSDLCWLKRVEKGDCEFDRGGYFIIKGAEKEQTCLKRLWLSSESSVDHCILNRFKMSKRLELSGELLEKELRVHIKHAERRMVRAMQRDLYRDQDVQSIEHYMDASIITNGLSRAFSTEAWSHPFKRMERISGVVVTLRQTNPLQTTTKMRKTRHQVSYTGRVGDARYQHPSHWGKICFLNTSDGENCGLVKNLSSLDLVSTCILEQDRIVDKLYECRLETLLDDTSTALNEKDKIFVDGDWVGLCTDSTSFVAKLRHKRRKMEVPHQIEIKRDQHHGEVRIFTDAGRILRPLLVVWNLKKIRDLKGEIFHFNHF</sequence>
<feature type="domain" description="RNA polymerase Rpb2" evidence="11">
    <location>
        <begin position="305"/>
        <end position="365"/>
    </location>
</feature>
<evidence type="ECO:0000256" key="7">
    <source>
        <dbReference type="RuleBase" id="RU000434"/>
    </source>
</evidence>
<dbReference type="Gene3D" id="3.90.1070.20">
    <property type="match status" value="1"/>
</dbReference>
<dbReference type="OrthoDB" id="1929498at2759"/>
<comment type="caution">
    <text evidence="12">The sequence shown here is derived from an EMBL/GenBank/DDBJ whole genome shotgun (WGS) entry which is preliminary data.</text>
</comment>
<dbReference type="InterPro" id="IPR007645">
    <property type="entry name" value="RNA_pol_Rpb2_3"/>
</dbReference>
<evidence type="ECO:0000256" key="8">
    <source>
        <dbReference type="SAM" id="SignalP"/>
    </source>
</evidence>
<evidence type="ECO:0000259" key="10">
    <source>
        <dbReference type="Pfam" id="PF04565"/>
    </source>
</evidence>
<feature type="domain" description="RNA polymerase Rpb2" evidence="10">
    <location>
        <begin position="206"/>
        <end position="265"/>
    </location>
</feature>
<name>A0A8S0T4A1_OLEEU</name>
<accession>A0A8S0T4A1</accession>
<dbReference type="SUPFAM" id="SSF64484">
    <property type="entry name" value="beta and beta-prime subunits of DNA dependent RNA-polymerase"/>
    <property type="match status" value="1"/>
</dbReference>
<dbReference type="PANTHER" id="PTHR20856">
    <property type="entry name" value="DNA-DIRECTED RNA POLYMERASE I SUBUNIT 2"/>
    <property type="match status" value="1"/>
</dbReference>
<proteinExistence type="inferred from homology"/>
<evidence type="ECO:0000259" key="11">
    <source>
        <dbReference type="Pfam" id="PF04566"/>
    </source>
</evidence>
<dbReference type="Pfam" id="PF04563">
    <property type="entry name" value="RNA_pol_Rpb2_1"/>
    <property type="match status" value="1"/>
</dbReference>
<comment type="similarity">
    <text evidence="1 7">Belongs to the RNA polymerase beta chain family.</text>
</comment>
<keyword evidence="8" id="KW-0732">Signal</keyword>
<evidence type="ECO:0000256" key="5">
    <source>
        <dbReference type="ARBA" id="ARBA00022695"/>
    </source>
</evidence>
<dbReference type="InterPro" id="IPR007646">
    <property type="entry name" value="RNA_pol_Rpb2_4"/>
</dbReference>
<evidence type="ECO:0000259" key="9">
    <source>
        <dbReference type="Pfam" id="PF04563"/>
    </source>
</evidence>
<dbReference type="AlphaFoldDB" id="A0A8S0T4A1"/>